<dbReference type="InterPro" id="IPR008991">
    <property type="entry name" value="Translation_prot_SH3-like_sf"/>
</dbReference>
<dbReference type="Gene3D" id="6.10.250.2270">
    <property type="match status" value="1"/>
</dbReference>
<sequence>MTYSRFIEIGRLVVFTNGDNTGKVATIIDIVDSNRVIVDGPLSGVNRQVVNLRECAVTDLKTQIPRNIGFSTLKDILTKEKTVEKWNASAWAAKISNRDARANLNDFGRFKVMVARKTRAAAVQKEFVALKKKAKL</sequence>
<keyword evidence="3" id="KW-0687">Ribonucleoprotein</keyword>
<keyword evidence="6" id="KW-1185">Reference proteome</keyword>
<dbReference type="InterPro" id="IPR014722">
    <property type="entry name" value="Rib_uL2_dom2"/>
</dbReference>
<dbReference type="Pfam" id="PF01929">
    <property type="entry name" value="Ribosomal_L14e"/>
    <property type="match status" value="1"/>
</dbReference>
<evidence type="ECO:0000256" key="2">
    <source>
        <dbReference type="ARBA" id="ARBA00022980"/>
    </source>
</evidence>
<accession>A0A8K0F1A2</accession>
<dbReference type="SUPFAM" id="SSF50104">
    <property type="entry name" value="Translation proteins SH3-like domain"/>
    <property type="match status" value="1"/>
</dbReference>
<dbReference type="GO" id="GO:0042273">
    <property type="term" value="P:ribosomal large subunit biogenesis"/>
    <property type="evidence" value="ECO:0007669"/>
    <property type="project" value="TreeGrafter"/>
</dbReference>
<dbReference type="GO" id="GO:0003723">
    <property type="term" value="F:RNA binding"/>
    <property type="evidence" value="ECO:0007669"/>
    <property type="project" value="InterPro"/>
</dbReference>
<name>A0A8K0F1A2_ANDGO</name>
<dbReference type="PANTHER" id="PTHR11127:SF2">
    <property type="entry name" value="LARGE RIBOSOMAL SUBUNIT PROTEIN EL14"/>
    <property type="match status" value="1"/>
</dbReference>
<dbReference type="PANTHER" id="PTHR11127">
    <property type="entry name" value="60S RIBOSOMAL PROTEIN L14"/>
    <property type="match status" value="1"/>
</dbReference>
<dbReference type="Proteomes" id="UP000799049">
    <property type="component" value="Unassembled WGS sequence"/>
</dbReference>
<dbReference type="OrthoDB" id="1875589at2759"/>
<feature type="domain" description="Large ribosomal subunit protein eL14" evidence="4">
    <location>
        <begin position="47"/>
        <end position="119"/>
    </location>
</feature>
<protein>
    <submittedName>
        <fullName evidence="5">60S large subunit ribosomal protein eL14 (RpL14)</fullName>
    </submittedName>
</protein>
<dbReference type="InterPro" id="IPR039660">
    <property type="entry name" value="Ribosomal_eL14"/>
</dbReference>
<dbReference type="AlphaFoldDB" id="A0A8K0F1A2"/>
<evidence type="ECO:0000256" key="1">
    <source>
        <dbReference type="ARBA" id="ARBA00006592"/>
    </source>
</evidence>
<comment type="caution">
    <text evidence="5">The sequence shown here is derived from an EMBL/GenBank/DDBJ whole genome shotgun (WGS) entry which is preliminary data.</text>
</comment>
<evidence type="ECO:0000256" key="3">
    <source>
        <dbReference type="ARBA" id="ARBA00023274"/>
    </source>
</evidence>
<evidence type="ECO:0000259" key="4">
    <source>
        <dbReference type="Pfam" id="PF01929"/>
    </source>
</evidence>
<dbReference type="Gene3D" id="2.30.30.30">
    <property type="match status" value="1"/>
</dbReference>
<keyword evidence="2 5" id="KW-0689">Ribosomal protein</keyword>
<evidence type="ECO:0000313" key="5">
    <source>
        <dbReference type="EMBL" id="KAF0853096.1"/>
    </source>
</evidence>
<reference evidence="5" key="1">
    <citation type="submission" date="2019-09" db="EMBL/GenBank/DDBJ databases">
        <title>The Mitochondrial Proteome of the Jakobid, Andalucia godoyi, a Protist With the Most Gene-Rich and Bacteria-Like Mitochondrial Genome.</title>
        <authorList>
            <person name="Gray M.W."/>
            <person name="Burger G."/>
            <person name="Derelle R."/>
            <person name="Klimes V."/>
            <person name="Leger M."/>
            <person name="Sarrasin M."/>
            <person name="Vlcek C."/>
            <person name="Roger A.J."/>
            <person name="Elias M."/>
            <person name="Lang B.F."/>
        </authorList>
    </citation>
    <scope>NUCLEOTIDE SEQUENCE</scope>
    <source>
        <strain evidence="5">And28</strain>
    </source>
</reference>
<dbReference type="EMBL" id="VRVR01000003">
    <property type="protein sequence ID" value="KAF0853096.1"/>
    <property type="molecule type" value="Genomic_DNA"/>
</dbReference>
<comment type="similarity">
    <text evidence="1">Belongs to the eukaryotic ribosomal protein eL14 family.</text>
</comment>
<proteinExistence type="inferred from homology"/>
<organism evidence="5 6">
    <name type="scientific">Andalucia godoyi</name>
    <name type="common">Flagellate</name>
    <dbReference type="NCBI Taxonomy" id="505711"/>
    <lineage>
        <taxon>Eukaryota</taxon>
        <taxon>Discoba</taxon>
        <taxon>Jakobida</taxon>
        <taxon>Andalucina</taxon>
        <taxon>Andaluciidae</taxon>
        <taxon>Andalucia</taxon>
    </lineage>
</organism>
<dbReference type="GO" id="GO:0006412">
    <property type="term" value="P:translation"/>
    <property type="evidence" value="ECO:0007669"/>
    <property type="project" value="InterPro"/>
</dbReference>
<dbReference type="GO" id="GO:0022625">
    <property type="term" value="C:cytosolic large ribosomal subunit"/>
    <property type="evidence" value="ECO:0007669"/>
    <property type="project" value="TreeGrafter"/>
</dbReference>
<gene>
    <name evidence="5" type="ORF">ANDGO_05426</name>
</gene>
<dbReference type="InterPro" id="IPR002784">
    <property type="entry name" value="Ribosomal_eL14_dom"/>
</dbReference>
<evidence type="ECO:0000313" key="6">
    <source>
        <dbReference type="Proteomes" id="UP000799049"/>
    </source>
</evidence>
<dbReference type="GO" id="GO:0003735">
    <property type="term" value="F:structural constituent of ribosome"/>
    <property type="evidence" value="ECO:0007669"/>
    <property type="project" value="InterPro"/>
</dbReference>
<dbReference type="CDD" id="cd23702">
    <property type="entry name" value="eL14"/>
    <property type="match status" value="1"/>
</dbReference>